<dbReference type="Pfam" id="PF07690">
    <property type="entry name" value="MFS_1"/>
    <property type="match status" value="1"/>
</dbReference>
<evidence type="ECO:0000256" key="1">
    <source>
        <dbReference type="ARBA" id="ARBA00004651"/>
    </source>
</evidence>
<dbReference type="InterPro" id="IPR011701">
    <property type="entry name" value="MFS"/>
</dbReference>
<evidence type="ECO:0000256" key="6">
    <source>
        <dbReference type="SAM" id="MobiDB-lite"/>
    </source>
</evidence>
<organism evidence="8 9">
    <name type="scientific">Planobispora siamensis</name>
    <dbReference type="NCBI Taxonomy" id="936338"/>
    <lineage>
        <taxon>Bacteria</taxon>
        <taxon>Bacillati</taxon>
        <taxon>Actinomycetota</taxon>
        <taxon>Actinomycetes</taxon>
        <taxon>Streptosporangiales</taxon>
        <taxon>Streptosporangiaceae</taxon>
        <taxon>Planobispora</taxon>
    </lineage>
</organism>
<dbReference type="Proteomes" id="UP000619788">
    <property type="component" value="Unassembled WGS sequence"/>
</dbReference>
<sequence>MTPDRAPAPAPGRASAPDLRPAAPDPGPAGPARGRAPASRAARFLALDLGRDFALLCGGQAVSQLGSRGYGVAVMLWILASTGSPAVVGLVASFTLGVVAAASVPAGWVADRFDRRRVMVVCDGLSAVAVGSLAVAPFRLAHVLPAVAVLAVGWVVRGTAESAAIPNVVEDGQLPRAIALAHGRGYAAGVAGPALAGVLFAVDPVLPFVVDACSYLVAGVCAALVRRPLRSAGPPRGVPAPAEGLRTVWRHPFLRGSTLVAALADFVVNSGGLVLVVVLERHGLPPQATGSALALAYAAGLLGTVAAQRAGRRLPSRRLVVTGLAAGTAATAVLAASLPVAACAGYACLMLARPVWQIPLQTDWTRMVGDEMRGRVNGTISLVMTVPAATAPATVGLLTAALGTGPTGLLLAAVIGAAGLAFAARDRRTPVRAST</sequence>
<evidence type="ECO:0000256" key="4">
    <source>
        <dbReference type="ARBA" id="ARBA00022989"/>
    </source>
</evidence>
<gene>
    <name evidence="8" type="ORF">Psi01_33760</name>
</gene>
<feature type="transmembrane region" description="Helical" evidence="7">
    <location>
        <begin position="407"/>
        <end position="424"/>
    </location>
</feature>
<name>A0A8J3WMC9_9ACTN</name>
<feature type="transmembrane region" description="Helical" evidence="7">
    <location>
        <begin position="291"/>
        <end position="307"/>
    </location>
</feature>
<dbReference type="EMBL" id="BOOJ01000029">
    <property type="protein sequence ID" value="GIH92746.1"/>
    <property type="molecule type" value="Genomic_DNA"/>
</dbReference>
<protein>
    <recommendedName>
        <fullName evidence="10">MFS transporter</fullName>
    </recommendedName>
</protein>
<evidence type="ECO:0000313" key="8">
    <source>
        <dbReference type="EMBL" id="GIH92746.1"/>
    </source>
</evidence>
<reference evidence="8 9" key="1">
    <citation type="submission" date="2021-01" db="EMBL/GenBank/DDBJ databases">
        <title>Whole genome shotgun sequence of Planobispora siamensis NBRC 107568.</title>
        <authorList>
            <person name="Komaki H."/>
            <person name="Tamura T."/>
        </authorList>
    </citation>
    <scope>NUCLEOTIDE SEQUENCE [LARGE SCALE GENOMIC DNA]</scope>
    <source>
        <strain evidence="8 9">NBRC 107568</strain>
    </source>
</reference>
<evidence type="ECO:0000313" key="9">
    <source>
        <dbReference type="Proteomes" id="UP000619788"/>
    </source>
</evidence>
<feature type="region of interest" description="Disordered" evidence="6">
    <location>
        <begin position="1"/>
        <end position="35"/>
    </location>
</feature>
<feature type="transmembrane region" description="Helical" evidence="7">
    <location>
        <begin position="259"/>
        <end position="279"/>
    </location>
</feature>
<feature type="transmembrane region" description="Helical" evidence="7">
    <location>
        <begin position="319"/>
        <end position="352"/>
    </location>
</feature>
<keyword evidence="4 7" id="KW-1133">Transmembrane helix</keyword>
<dbReference type="PANTHER" id="PTHR23513:SF6">
    <property type="entry name" value="MAJOR FACILITATOR SUPERFAMILY ASSOCIATED DOMAIN-CONTAINING PROTEIN"/>
    <property type="match status" value="1"/>
</dbReference>
<keyword evidence="3 7" id="KW-0812">Transmembrane</keyword>
<dbReference type="InterPro" id="IPR036259">
    <property type="entry name" value="MFS_trans_sf"/>
</dbReference>
<dbReference type="GO" id="GO:0005886">
    <property type="term" value="C:plasma membrane"/>
    <property type="evidence" value="ECO:0007669"/>
    <property type="project" value="UniProtKB-SubCell"/>
</dbReference>
<dbReference type="GO" id="GO:0022857">
    <property type="term" value="F:transmembrane transporter activity"/>
    <property type="evidence" value="ECO:0007669"/>
    <property type="project" value="InterPro"/>
</dbReference>
<comment type="caution">
    <text evidence="8">The sequence shown here is derived from an EMBL/GenBank/DDBJ whole genome shotgun (WGS) entry which is preliminary data.</text>
</comment>
<dbReference type="RefSeq" id="WP_204064953.1">
    <property type="nucleotide sequence ID" value="NZ_BOOJ01000029.1"/>
</dbReference>
<evidence type="ECO:0000256" key="3">
    <source>
        <dbReference type="ARBA" id="ARBA00022692"/>
    </source>
</evidence>
<evidence type="ECO:0008006" key="10">
    <source>
        <dbReference type="Google" id="ProtNLM"/>
    </source>
</evidence>
<evidence type="ECO:0000256" key="2">
    <source>
        <dbReference type="ARBA" id="ARBA00022475"/>
    </source>
</evidence>
<feature type="compositionally biased region" description="Pro residues" evidence="6">
    <location>
        <begin position="1"/>
        <end position="10"/>
    </location>
</feature>
<dbReference type="PANTHER" id="PTHR23513">
    <property type="entry name" value="INTEGRAL MEMBRANE EFFLUX PROTEIN-RELATED"/>
    <property type="match status" value="1"/>
</dbReference>
<keyword evidence="9" id="KW-1185">Reference proteome</keyword>
<keyword evidence="5 7" id="KW-0472">Membrane</keyword>
<dbReference type="CDD" id="cd06173">
    <property type="entry name" value="MFS_MefA_like"/>
    <property type="match status" value="1"/>
</dbReference>
<feature type="transmembrane region" description="Helical" evidence="7">
    <location>
        <begin position="86"/>
        <end position="109"/>
    </location>
</feature>
<evidence type="ECO:0000256" key="5">
    <source>
        <dbReference type="ARBA" id="ARBA00023136"/>
    </source>
</evidence>
<dbReference type="SUPFAM" id="SSF103473">
    <property type="entry name" value="MFS general substrate transporter"/>
    <property type="match status" value="1"/>
</dbReference>
<evidence type="ECO:0000256" key="7">
    <source>
        <dbReference type="SAM" id="Phobius"/>
    </source>
</evidence>
<proteinExistence type="predicted"/>
<dbReference type="AlphaFoldDB" id="A0A8J3WMC9"/>
<comment type="subcellular location">
    <subcellularLocation>
        <location evidence="1">Cell membrane</location>
        <topology evidence="1">Multi-pass membrane protein</topology>
    </subcellularLocation>
</comment>
<feature type="compositionally biased region" description="Low complexity" evidence="6">
    <location>
        <begin position="11"/>
        <end position="22"/>
    </location>
</feature>
<accession>A0A8J3WMC9</accession>
<keyword evidence="2" id="KW-1003">Cell membrane</keyword>
<dbReference type="Gene3D" id="1.20.1250.20">
    <property type="entry name" value="MFS general substrate transporter like domains"/>
    <property type="match status" value="1"/>
</dbReference>